<feature type="non-terminal residue" evidence="2">
    <location>
        <position position="69"/>
    </location>
</feature>
<reference evidence="2" key="1">
    <citation type="journal article" date="2013" name="J. Virol.">
        <title>Sequencing, annotation, and characterization of the influenza ferret infectome.</title>
        <authorList>
            <person name="Leon A.J."/>
            <person name="Banner D."/>
            <person name="Xu L."/>
            <person name="Ran L."/>
            <person name="Peng Z."/>
            <person name="Yi K."/>
            <person name="Chen C."/>
            <person name="Xu F."/>
            <person name="Huang J."/>
            <person name="Zhao Z."/>
            <person name="Lin Z."/>
            <person name="Huang S.H."/>
            <person name="Fang Y."/>
            <person name="Kelvin A.A."/>
            <person name="Ross T.M."/>
            <person name="Farooqui A."/>
            <person name="Kelvin D.J."/>
        </authorList>
    </citation>
    <scope>NUCLEOTIDE SEQUENCE</scope>
    <source>
        <tissue evidence="2">Lungs</tissue>
    </source>
</reference>
<sequence>ENESPSAGLEAGGSAEKVMPGGVTKQRKPPMIMTPPTCTDHSPSRKLPEIQHPKFAAKRRWTCSKPKPT</sequence>
<proteinExistence type="evidence at transcript level"/>
<name>G9KN79_MUSPF</name>
<dbReference type="HOGENOM" id="CLU_005903_0_0_1"/>
<organism evidence="2">
    <name type="scientific">Mustela putorius furo</name>
    <name type="common">European domestic ferret</name>
    <name type="synonym">Mustela furo</name>
    <dbReference type="NCBI Taxonomy" id="9669"/>
    <lineage>
        <taxon>Eukaryota</taxon>
        <taxon>Metazoa</taxon>
        <taxon>Chordata</taxon>
        <taxon>Craniata</taxon>
        <taxon>Vertebrata</taxon>
        <taxon>Euteleostomi</taxon>
        <taxon>Mammalia</taxon>
        <taxon>Eutheria</taxon>
        <taxon>Laurasiatheria</taxon>
        <taxon>Carnivora</taxon>
        <taxon>Caniformia</taxon>
        <taxon>Musteloidea</taxon>
        <taxon>Mustelidae</taxon>
        <taxon>Mustelinae</taxon>
        <taxon>Mustela</taxon>
    </lineage>
</organism>
<accession>G9KN79</accession>
<feature type="non-terminal residue" evidence="2">
    <location>
        <position position="1"/>
    </location>
</feature>
<feature type="compositionally biased region" description="Basic and acidic residues" evidence="1">
    <location>
        <begin position="42"/>
        <end position="52"/>
    </location>
</feature>
<evidence type="ECO:0000313" key="2">
    <source>
        <dbReference type="EMBL" id="AES06358.1"/>
    </source>
</evidence>
<dbReference type="EMBL" id="JP017760">
    <property type="protein sequence ID" value="AES06358.1"/>
    <property type="molecule type" value="mRNA"/>
</dbReference>
<feature type="compositionally biased region" description="Basic residues" evidence="1">
    <location>
        <begin position="55"/>
        <end position="69"/>
    </location>
</feature>
<protein>
    <submittedName>
        <fullName evidence="2">SET binding protein 1</fullName>
    </submittedName>
</protein>
<evidence type="ECO:0000256" key="1">
    <source>
        <dbReference type="SAM" id="MobiDB-lite"/>
    </source>
</evidence>
<dbReference type="AlphaFoldDB" id="G9KN79"/>
<feature type="region of interest" description="Disordered" evidence="1">
    <location>
        <begin position="1"/>
        <end position="69"/>
    </location>
</feature>